<name>A0A8H5CN38_9AGAR</name>
<evidence type="ECO:0000313" key="2">
    <source>
        <dbReference type="Proteomes" id="UP000559027"/>
    </source>
</evidence>
<evidence type="ECO:0008006" key="3">
    <source>
        <dbReference type="Google" id="ProtNLM"/>
    </source>
</evidence>
<organism evidence="1 2">
    <name type="scientific">Leucocoprinus leucothites</name>
    <dbReference type="NCBI Taxonomy" id="201217"/>
    <lineage>
        <taxon>Eukaryota</taxon>
        <taxon>Fungi</taxon>
        <taxon>Dikarya</taxon>
        <taxon>Basidiomycota</taxon>
        <taxon>Agaricomycotina</taxon>
        <taxon>Agaricomycetes</taxon>
        <taxon>Agaricomycetidae</taxon>
        <taxon>Agaricales</taxon>
        <taxon>Agaricineae</taxon>
        <taxon>Agaricaceae</taxon>
        <taxon>Leucocoprinus</taxon>
    </lineage>
</organism>
<evidence type="ECO:0000313" key="1">
    <source>
        <dbReference type="EMBL" id="KAF5344852.1"/>
    </source>
</evidence>
<gene>
    <name evidence="1" type="ORF">D9756_011183</name>
</gene>
<dbReference type="Proteomes" id="UP000559027">
    <property type="component" value="Unassembled WGS sequence"/>
</dbReference>
<dbReference type="OrthoDB" id="10491819at2759"/>
<keyword evidence="2" id="KW-1185">Reference proteome</keyword>
<accession>A0A8H5CN38</accession>
<comment type="caution">
    <text evidence="1">The sequence shown here is derived from an EMBL/GenBank/DDBJ whole genome shotgun (WGS) entry which is preliminary data.</text>
</comment>
<dbReference type="AlphaFoldDB" id="A0A8H5CN38"/>
<reference evidence="1 2" key="1">
    <citation type="journal article" date="2020" name="ISME J.">
        <title>Uncovering the hidden diversity of litter-decomposition mechanisms in mushroom-forming fungi.</title>
        <authorList>
            <person name="Floudas D."/>
            <person name="Bentzer J."/>
            <person name="Ahren D."/>
            <person name="Johansson T."/>
            <person name="Persson P."/>
            <person name="Tunlid A."/>
        </authorList>
    </citation>
    <scope>NUCLEOTIDE SEQUENCE [LARGE SCALE GENOMIC DNA]</scope>
    <source>
        <strain evidence="1 2">CBS 146.42</strain>
    </source>
</reference>
<sequence length="50" mass="5155">MTFTTTAVPVDYACGNSACKAQENCKCAAGTCKCTENNCTCTAAECTCNC</sequence>
<dbReference type="EMBL" id="JAACJO010000055">
    <property type="protein sequence ID" value="KAF5344852.1"/>
    <property type="molecule type" value="Genomic_DNA"/>
</dbReference>
<protein>
    <recommendedName>
        <fullName evidence="3">Metallothionein</fullName>
    </recommendedName>
</protein>
<proteinExistence type="predicted"/>